<name>A0ABV9I0L5_9FLAO</name>
<keyword evidence="1" id="KW-0472">Membrane</keyword>
<evidence type="ECO:0000313" key="3">
    <source>
        <dbReference type="Proteomes" id="UP001596043"/>
    </source>
</evidence>
<keyword evidence="1" id="KW-1133">Transmembrane helix</keyword>
<reference evidence="3" key="1">
    <citation type="journal article" date="2019" name="Int. J. Syst. Evol. Microbiol.">
        <title>The Global Catalogue of Microorganisms (GCM) 10K type strain sequencing project: providing services to taxonomists for standard genome sequencing and annotation.</title>
        <authorList>
            <consortium name="The Broad Institute Genomics Platform"/>
            <consortium name="The Broad Institute Genome Sequencing Center for Infectious Disease"/>
            <person name="Wu L."/>
            <person name="Ma J."/>
        </authorList>
    </citation>
    <scope>NUCLEOTIDE SEQUENCE [LARGE SCALE GENOMIC DNA]</scope>
    <source>
        <strain evidence="3">YJ-61-S</strain>
    </source>
</reference>
<dbReference type="Proteomes" id="UP001596043">
    <property type="component" value="Unassembled WGS sequence"/>
</dbReference>
<keyword evidence="1" id="KW-0812">Transmembrane</keyword>
<dbReference type="EMBL" id="JBHSFV010000007">
    <property type="protein sequence ID" value="MFC4634805.1"/>
    <property type="molecule type" value="Genomic_DNA"/>
</dbReference>
<accession>A0ABV9I0L5</accession>
<keyword evidence="3" id="KW-1185">Reference proteome</keyword>
<gene>
    <name evidence="2" type="ORF">ACFO3O_12860</name>
</gene>
<sequence>MRKEIGIGILTGLIANVVGVYLYIMAFSSDAFMTTIQKSMAQGYFGKIVTLGAILNLIAFFLFIKKKQDYRARGVLMITVIIAVAVMARKFF</sequence>
<evidence type="ECO:0000256" key="1">
    <source>
        <dbReference type="SAM" id="Phobius"/>
    </source>
</evidence>
<feature type="transmembrane region" description="Helical" evidence="1">
    <location>
        <begin position="6"/>
        <end position="24"/>
    </location>
</feature>
<proteinExistence type="predicted"/>
<dbReference type="RefSeq" id="WP_379979418.1">
    <property type="nucleotide sequence ID" value="NZ_JBHSFV010000007.1"/>
</dbReference>
<evidence type="ECO:0000313" key="2">
    <source>
        <dbReference type="EMBL" id="MFC4634805.1"/>
    </source>
</evidence>
<comment type="caution">
    <text evidence="2">The sequence shown here is derived from an EMBL/GenBank/DDBJ whole genome shotgun (WGS) entry which is preliminary data.</text>
</comment>
<feature type="transmembrane region" description="Helical" evidence="1">
    <location>
        <begin position="70"/>
        <end position="88"/>
    </location>
</feature>
<feature type="transmembrane region" description="Helical" evidence="1">
    <location>
        <begin position="44"/>
        <end position="64"/>
    </location>
</feature>
<organism evidence="2 3">
    <name type="scientific">Dokdonia ponticola</name>
    <dbReference type="NCBI Taxonomy" id="2041041"/>
    <lineage>
        <taxon>Bacteria</taxon>
        <taxon>Pseudomonadati</taxon>
        <taxon>Bacteroidota</taxon>
        <taxon>Flavobacteriia</taxon>
        <taxon>Flavobacteriales</taxon>
        <taxon>Flavobacteriaceae</taxon>
        <taxon>Dokdonia</taxon>
    </lineage>
</organism>
<protein>
    <submittedName>
        <fullName evidence="2">Uncharacterized protein</fullName>
    </submittedName>
</protein>